<feature type="transmembrane region" description="Helical" evidence="2">
    <location>
        <begin position="365"/>
        <end position="383"/>
    </location>
</feature>
<feature type="transmembrane region" description="Helical" evidence="2">
    <location>
        <begin position="415"/>
        <end position="440"/>
    </location>
</feature>
<comment type="caution">
    <text evidence="3">The sequence shown here is derived from an EMBL/GenBank/DDBJ whole genome shotgun (WGS) entry which is preliminary data.</text>
</comment>
<dbReference type="Proteomes" id="UP000606194">
    <property type="component" value="Unassembled WGS sequence"/>
</dbReference>
<feature type="compositionally biased region" description="Gly residues" evidence="1">
    <location>
        <begin position="267"/>
        <end position="286"/>
    </location>
</feature>
<protein>
    <recommendedName>
        <fullName evidence="5">CDP-alcohol phosphatidyltransferase</fullName>
    </recommendedName>
</protein>
<keyword evidence="2" id="KW-0812">Transmembrane</keyword>
<proteinExistence type="predicted"/>
<dbReference type="InterPro" id="IPR017850">
    <property type="entry name" value="Alkaline_phosphatase_core_sf"/>
</dbReference>
<feature type="compositionally biased region" description="Low complexity" evidence="1">
    <location>
        <begin position="142"/>
        <end position="161"/>
    </location>
</feature>
<evidence type="ECO:0008006" key="5">
    <source>
        <dbReference type="Google" id="ProtNLM"/>
    </source>
</evidence>
<evidence type="ECO:0000313" key="3">
    <source>
        <dbReference type="EMBL" id="GGS04083.1"/>
    </source>
</evidence>
<feature type="transmembrane region" description="Helical" evidence="2">
    <location>
        <begin position="310"/>
        <end position="329"/>
    </location>
</feature>
<feature type="transmembrane region" description="Helical" evidence="2">
    <location>
        <begin position="461"/>
        <end position="479"/>
    </location>
</feature>
<keyword evidence="2" id="KW-1133">Transmembrane helix</keyword>
<feature type="compositionally biased region" description="Low complexity" evidence="1">
    <location>
        <begin position="208"/>
        <end position="233"/>
    </location>
</feature>
<evidence type="ECO:0000256" key="1">
    <source>
        <dbReference type="SAM" id="MobiDB-lite"/>
    </source>
</evidence>
<feature type="region of interest" description="Disordered" evidence="1">
    <location>
        <begin position="1"/>
        <end position="286"/>
    </location>
</feature>
<organism evidence="3 4">
    <name type="scientific">Streptomyces humidus</name>
    <dbReference type="NCBI Taxonomy" id="52259"/>
    <lineage>
        <taxon>Bacteria</taxon>
        <taxon>Bacillati</taxon>
        <taxon>Actinomycetota</taxon>
        <taxon>Actinomycetes</taxon>
        <taxon>Kitasatosporales</taxon>
        <taxon>Streptomycetaceae</taxon>
        <taxon>Streptomyces</taxon>
    </lineage>
</organism>
<dbReference type="AlphaFoldDB" id="A0A918FZF6"/>
<reference evidence="3" key="1">
    <citation type="journal article" date="2014" name="Int. J. Syst. Evol. Microbiol.">
        <title>Complete genome sequence of Corynebacterium casei LMG S-19264T (=DSM 44701T), isolated from a smear-ripened cheese.</title>
        <authorList>
            <consortium name="US DOE Joint Genome Institute (JGI-PGF)"/>
            <person name="Walter F."/>
            <person name="Albersmeier A."/>
            <person name="Kalinowski J."/>
            <person name="Ruckert C."/>
        </authorList>
    </citation>
    <scope>NUCLEOTIDE SEQUENCE</scope>
    <source>
        <strain evidence="3">JCM 4386</strain>
    </source>
</reference>
<keyword evidence="4" id="KW-1185">Reference proteome</keyword>
<gene>
    <name evidence="3" type="ORF">GCM10010269_48650</name>
</gene>
<reference evidence="3" key="2">
    <citation type="submission" date="2020-09" db="EMBL/GenBank/DDBJ databases">
        <authorList>
            <person name="Sun Q."/>
            <person name="Ohkuma M."/>
        </authorList>
    </citation>
    <scope>NUCLEOTIDE SEQUENCE</scope>
    <source>
        <strain evidence="3">JCM 4386</strain>
    </source>
</reference>
<feature type="compositionally biased region" description="Low complexity" evidence="1">
    <location>
        <begin position="247"/>
        <end position="266"/>
    </location>
</feature>
<feature type="compositionally biased region" description="Low complexity" evidence="1">
    <location>
        <begin position="71"/>
        <end position="121"/>
    </location>
</feature>
<keyword evidence="2" id="KW-0472">Membrane</keyword>
<feature type="compositionally biased region" description="Low complexity" evidence="1">
    <location>
        <begin position="176"/>
        <end position="201"/>
    </location>
</feature>
<dbReference type="Gene3D" id="3.40.720.10">
    <property type="entry name" value="Alkaline Phosphatase, subunit A"/>
    <property type="match status" value="1"/>
</dbReference>
<evidence type="ECO:0000313" key="4">
    <source>
        <dbReference type="Proteomes" id="UP000606194"/>
    </source>
</evidence>
<sequence length="849" mass="87771">MADPARTGSAEPPGFVRKDPRVPVTTRSSQQPDSKDPEDDTVTTEPPTTEAPSGDESPERNPDAAGAKSSEAGTAGATETTDIAGTAEAAEATGTDVTAEATEAPEVTDTAGTAEAAEATGSDVTAGVTEVTDTAGTGGSAGATETTEATGTAEPTEATGTDVTAEATEAPEVTDTAGTAEAAEATGSDVTAGVTGVTDTAGTGGSAGATETTDAAGTAEATGTDVTAEATEAPEVTDTAGTGGSAGATETTEATGTAEPTEATGTAGSGGENAGCDGSGGTGDAGPRGLRARVGYWWDWRGRHPRAARVMWWMTTAACLVLVLGALLLPNRLFALHASRFLRLPVEAVIGSALLLALPRRPRVALAALAGTALGALTILNVLDMQFVEYLGRDFNLVLDWTLLSDAQSYVADSLGGAVAVAASIGLAVLVVLIMAVMALATVRLSGLLVRDARRATRGTLIAGTAWVACSVVGLQYAGAPVASDQVAKTVVSEAKRVRNTLKDEAAFGKVARSDTFGATPADQLVPDLRGKDVVFTFIESYGRSAIEDPGMAPGVDETLAARTAALTKAGFSAKSGWLTSATYGGSSWLGHSTTLSGLWVDTQQRYRTVMASDHLSLTKAFQKTGAWDTVGVMPGVQKGWPEAKFYGLDKVYNAFGMGYKGPKFSWSTMPDQYALEAFQRLEHGRTGRDKPLMSEIILTSSHQPWAPIPKMVGWDQLGDGSVFEGIEAAGLKASDVIADSAKSKAEYGKSIQYSVTALTEWLERYGTDDTVLVFLGDHQPISRVSGDHASRDVPISIVAKDPKVLDKISSWNWTDGLRPAHDAPVWKMSSFRDRFLTAYGSTPHPSNG</sequence>
<dbReference type="EMBL" id="BMTL01000021">
    <property type="protein sequence ID" value="GGS04083.1"/>
    <property type="molecule type" value="Genomic_DNA"/>
</dbReference>
<evidence type="ECO:0000256" key="2">
    <source>
        <dbReference type="SAM" id="Phobius"/>
    </source>
</evidence>
<dbReference type="SUPFAM" id="SSF53649">
    <property type="entry name" value="Alkaline phosphatase-like"/>
    <property type="match status" value="1"/>
</dbReference>
<accession>A0A918FZF6</accession>
<name>A0A918FZF6_9ACTN</name>